<dbReference type="RefSeq" id="WP_110608854.1">
    <property type="nucleotide sequence ID" value="NZ_PDOD01000001.1"/>
</dbReference>
<protein>
    <submittedName>
        <fullName evidence="1">Uncharacterized protein</fullName>
    </submittedName>
</protein>
<dbReference type="EMBL" id="PDOD01000001">
    <property type="protein sequence ID" value="PYZ95219.1"/>
    <property type="molecule type" value="Genomic_DNA"/>
</dbReference>
<dbReference type="AlphaFoldDB" id="A0A323TK89"/>
<organism evidence="1 2">
    <name type="scientific">Salipaludibacillus keqinensis</name>
    <dbReference type="NCBI Taxonomy" id="2045207"/>
    <lineage>
        <taxon>Bacteria</taxon>
        <taxon>Bacillati</taxon>
        <taxon>Bacillota</taxon>
        <taxon>Bacilli</taxon>
        <taxon>Bacillales</taxon>
        <taxon>Bacillaceae</taxon>
    </lineage>
</organism>
<dbReference type="InterPro" id="IPR010697">
    <property type="entry name" value="YspA"/>
</dbReference>
<dbReference type="SUPFAM" id="SSF102405">
    <property type="entry name" value="MCP/YpsA-like"/>
    <property type="match status" value="1"/>
</dbReference>
<dbReference type="NCBIfam" id="NF010181">
    <property type="entry name" value="PRK13660.1"/>
    <property type="match status" value="1"/>
</dbReference>
<dbReference type="Pfam" id="PF06908">
    <property type="entry name" value="YpsA"/>
    <property type="match status" value="1"/>
</dbReference>
<keyword evidence="2" id="KW-1185">Reference proteome</keyword>
<dbReference type="PANTHER" id="PTHR38440">
    <property type="entry name" value="UPF0398 PROTEIN YPSA"/>
    <property type="match status" value="1"/>
</dbReference>
<evidence type="ECO:0000313" key="2">
    <source>
        <dbReference type="Proteomes" id="UP000248214"/>
    </source>
</evidence>
<dbReference type="OrthoDB" id="2301957at2"/>
<reference evidence="1 2" key="1">
    <citation type="submission" date="2017-10" db="EMBL/GenBank/DDBJ databases">
        <title>Bacillus sp. nov., a halophilic bacterium isolated from a Keqin Lake.</title>
        <authorList>
            <person name="Wang H."/>
        </authorList>
    </citation>
    <scope>NUCLEOTIDE SEQUENCE [LARGE SCALE GENOMIC DNA]</scope>
    <source>
        <strain evidence="1 2">KQ-12</strain>
    </source>
</reference>
<gene>
    <name evidence="1" type="ORF">CR194_06810</name>
</gene>
<comment type="caution">
    <text evidence="1">The sequence shown here is derived from an EMBL/GenBank/DDBJ whole genome shotgun (WGS) entry which is preliminary data.</text>
</comment>
<dbReference type="PIRSF" id="PIRSF021290">
    <property type="entry name" value="DUF1273"/>
    <property type="match status" value="1"/>
</dbReference>
<dbReference type="Proteomes" id="UP000248214">
    <property type="component" value="Unassembled WGS sequence"/>
</dbReference>
<proteinExistence type="predicted"/>
<dbReference type="PANTHER" id="PTHR38440:SF1">
    <property type="entry name" value="UPF0398 PROTEIN SPR0331"/>
    <property type="match status" value="1"/>
</dbReference>
<accession>A0A323TK89</accession>
<name>A0A323TK89_9BACI</name>
<evidence type="ECO:0000313" key="1">
    <source>
        <dbReference type="EMBL" id="PYZ95219.1"/>
    </source>
</evidence>
<dbReference type="Gene3D" id="3.40.50.450">
    <property type="match status" value="1"/>
</dbReference>
<sequence>MYEVLAITGYKPHEIGIFNEKHEQLPYLKKAISKKIQQLKEEFDIKWIITSGQPGVELWAAEAAINLKEHYPDLKVATLAPFHEQEERFSEPVKKLYLNVWNSSDYRDFITKRPYDNPAQLRMKNQFIVGKSHAALVLFDEETDGTPKFFLSYALKKHENQDYPIIYLTPDDIEEMIREDISDQSWN</sequence>